<dbReference type="Gene3D" id="1.20.1250.20">
    <property type="entry name" value="MFS general substrate transporter like domains"/>
    <property type="match status" value="1"/>
</dbReference>
<dbReference type="SUPFAM" id="SSF103473">
    <property type="entry name" value="MFS general substrate transporter"/>
    <property type="match status" value="2"/>
</dbReference>
<sequence length="518" mass="53176">MVLHLSMRCSSMGHTTVTVALLSSATVHVILTGFVLQLAKLSLLDSSSRTFSAPINSYAIRALFLLPFGASKALANLLAGVLVRVREFKNQWGGTSLCLAVGWSALLLAPAFLLVSEARASYAGSWPFAALATGTVLGVEQGLTWSASLLRAMDAAGKERAGLASGWIETAGYSAIAAAAVLITTLETKHVKCAFTDVTRSATCAKVATSCASPSDWTAACTGECTCHGYAAIAATATAVAAAAGLVLVATETLASSRTTKAASPKDDVPLVAMNEAFAASPNADQGDEDELLTSSTSLSALQPSQAFEVSSPSPPTFRATFVDTSIKDVSRMLCCICGFIANLNSGLAWGLLLLWLRDHAGLSATQRNYVAASYSFPKGFMQVFAGALSDRLGRRALVVTGLGASAVALAVLASLARTNEHVPHDLAWQSSLAAALLGLGTALAYPVLAAAVSDRVSNKGAISYAIGTFRFWRDLGYAAGTLVALVADAAGAAVAIGASSAVTLLGALAFGVGYHQL</sequence>
<feature type="transmembrane region" description="Helical" evidence="7">
    <location>
        <begin position="397"/>
        <end position="417"/>
    </location>
</feature>
<dbReference type="AlphaFoldDB" id="A0A830HHI1"/>
<keyword evidence="6 7" id="KW-0472">Membrane</keyword>
<feature type="transmembrane region" description="Helical" evidence="7">
    <location>
        <begin position="334"/>
        <end position="357"/>
    </location>
</feature>
<keyword evidence="10" id="KW-1185">Reference proteome</keyword>
<evidence type="ECO:0000256" key="2">
    <source>
        <dbReference type="ARBA" id="ARBA00022448"/>
    </source>
</evidence>
<evidence type="ECO:0000256" key="6">
    <source>
        <dbReference type="ARBA" id="ARBA00023136"/>
    </source>
</evidence>
<dbReference type="InterPro" id="IPR020846">
    <property type="entry name" value="MFS_dom"/>
</dbReference>
<dbReference type="PROSITE" id="PS50850">
    <property type="entry name" value="MFS"/>
    <property type="match status" value="1"/>
</dbReference>
<dbReference type="PROSITE" id="PS00216">
    <property type="entry name" value="SUGAR_TRANSPORT_1"/>
    <property type="match status" value="1"/>
</dbReference>
<evidence type="ECO:0000256" key="5">
    <source>
        <dbReference type="ARBA" id="ARBA00022989"/>
    </source>
</evidence>
<feature type="transmembrane region" description="Helical" evidence="7">
    <location>
        <begin position="12"/>
        <end position="38"/>
    </location>
</feature>
<keyword evidence="5 7" id="KW-1133">Transmembrane helix</keyword>
<proteinExistence type="predicted"/>
<feature type="transmembrane region" description="Helical" evidence="7">
    <location>
        <begin position="472"/>
        <end position="488"/>
    </location>
</feature>
<gene>
    <name evidence="9" type="ORF">PPROV_000531900</name>
</gene>
<dbReference type="PANTHER" id="PTHR23517:SF3">
    <property type="entry name" value="INTEGRAL MEMBRANE TRANSPORT PROTEIN"/>
    <property type="match status" value="1"/>
</dbReference>
<dbReference type="InterPro" id="IPR005829">
    <property type="entry name" value="Sugar_transporter_CS"/>
</dbReference>
<keyword evidence="4 7" id="KW-0812">Transmembrane</keyword>
<feature type="transmembrane region" description="Helical" evidence="7">
    <location>
        <begin position="369"/>
        <end position="390"/>
    </location>
</feature>
<dbReference type="Pfam" id="PF07690">
    <property type="entry name" value="MFS_1"/>
    <property type="match status" value="1"/>
</dbReference>
<evidence type="ECO:0000256" key="1">
    <source>
        <dbReference type="ARBA" id="ARBA00004651"/>
    </source>
</evidence>
<feature type="domain" description="Major facilitator superfamily (MFS) profile" evidence="8">
    <location>
        <begin position="331"/>
        <end position="518"/>
    </location>
</feature>
<feature type="transmembrane region" description="Helical" evidence="7">
    <location>
        <begin position="494"/>
        <end position="515"/>
    </location>
</feature>
<feature type="transmembrane region" description="Helical" evidence="7">
    <location>
        <begin position="429"/>
        <end position="452"/>
    </location>
</feature>
<dbReference type="OrthoDB" id="545962at2759"/>
<evidence type="ECO:0000256" key="7">
    <source>
        <dbReference type="SAM" id="Phobius"/>
    </source>
</evidence>
<feature type="transmembrane region" description="Helical" evidence="7">
    <location>
        <begin position="97"/>
        <end position="116"/>
    </location>
</feature>
<keyword evidence="3" id="KW-1003">Cell membrane</keyword>
<dbReference type="EMBL" id="BNJQ01000013">
    <property type="protein sequence ID" value="GHP06574.1"/>
    <property type="molecule type" value="Genomic_DNA"/>
</dbReference>
<dbReference type="InterPro" id="IPR050171">
    <property type="entry name" value="MFS_Transporters"/>
</dbReference>
<dbReference type="InterPro" id="IPR011701">
    <property type="entry name" value="MFS"/>
</dbReference>
<evidence type="ECO:0000256" key="4">
    <source>
        <dbReference type="ARBA" id="ARBA00022692"/>
    </source>
</evidence>
<keyword evidence="2" id="KW-0813">Transport</keyword>
<dbReference type="InterPro" id="IPR036259">
    <property type="entry name" value="MFS_trans_sf"/>
</dbReference>
<evidence type="ECO:0000313" key="10">
    <source>
        <dbReference type="Proteomes" id="UP000660262"/>
    </source>
</evidence>
<comment type="subcellular location">
    <subcellularLocation>
        <location evidence="1">Cell membrane</location>
        <topology evidence="1">Multi-pass membrane protein</topology>
    </subcellularLocation>
</comment>
<evidence type="ECO:0000259" key="8">
    <source>
        <dbReference type="PROSITE" id="PS50850"/>
    </source>
</evidence>
<dbReference type="GO" id="GO:0022857">
    <property type="term" value="F:transmembrane transporter activity"/>
    <property type="evidence" value="ECO:0007669"/>
    <property type="project" value="InterPro"/>
</dbReference>
<accession>A0A830HHI1</accession>
<organism evidence="9 10">
    <name type="scientific">Pycnococcus provasolii</name>
    <dbReference type="NCBI Taxonomy" id="41880"/>
    <lineage>
        <taxon>Eukaryota</taxon>
        <taxon>Viridiplantae</taxon>
        <taxon>Chlorophyta</taxon>
        <taxon>Pseudoscourfieldiophyceae</taxon>
        <taxon>Pseudoscourfieldiales</taxon>
        <taxon>Pycnococcaceae</taxon>
        <taxon>Pycnococcus</taxon>
    </lineage>
</organism>
<feature type="transmembrane region" description="Helical" evidence="7">
    <location>
        <begin position="58"/>
        <end position="85"/>
    </location>
</feature>
<evidence type="ECO:0000313" key="9">
    <source>
        <dbReference type="EMBL" id="GHP06574.1"/>
    </source>
</evidence>
<dbReference type="Proteomes" id="UP000660262">
    <property type="component" value="Unassembled WGS sequence"/>
</dbReference>
<comment type="caution">
    <text evidence="9">The sequence shown here is derived from an EMBL/GenBank/DDBJ whole genome shotgun (WGS) entry which is preliminary data.</text>
</comment>
<name>A0A830HHI1_9CHLO</name>
<dbReference type="GO" id="GO:0005886">
    <property type="term" value="C:plasma membrane"/>
    <property type="evidence" value="ECO:0007669"/>
    <property type="project" value="UniProtKB-SubCell"/>
</dbReference>
<feature type="transmembrane region" description="Helical" evidence="7">
    <location>
        <begin position="128"/>
        <end position="150"/>
    </location>
</feature>
<dbReference type="PANTHER" id="PTHR23517">
    <property type="entry name" value="RESISTANCE PROTEIN MDTM, PUTATIVE-RELATED-RELATED"/>
    <property type="match status" value="1"/>
</dbReference>
<reference evidence="9" key="1">
    <citation type="submission" date="2020-10" db="EMBL/GenBank/DDBJ databases">
        <title>Unveiling of a novel bifunctional photoreceptor, Dualchrome1, isolated from a cosmopolitan green alga.</title>
        <authorList>
            <person name="Suzuki S."/>
            <person name="Kawachi M."/>
        </authorList>
    </citation>
    <scope>NUCLEOTIDE SEQUENCE</scope>
    <source>
        <strain evidence="9">NIES 2893</strain>
    </source>
</reference>
<protein>
    <recommendedName>
        <fullName evidence="8">Major facilitator superfamily (MFS) profile domain-containing protein</fullName>
    </recommendedName>
</protein>
<evidence type="ECO:0000256" key="3">
    <source>
        <dbReference type="ARBA" id="ARBA00022475"/>
    </source>
</evidence>